<reference evidence="1" key="1">
    <citation type="journal article" date="2014" name="Front. Microbiol.">
        <title>High frequency of phylogenetically diverse reductive dehalogenase-homologous genes in deep subseafloor sedimentary metagenomes.</title>
        <authorList>
            <person name="Kawai M."/>
            <person name="Futagami T."/>
            <person name="Toyoda A."/>
            <person name="Takaki Y."/>
            <person name="Nishi S."/>
            <person name="Hori S."/>
            <person name="Arai W."/>
            <person name="Tsubouchi T."/>
            <person name="Morono Y."/>
            <person name="Uchiyama I."/>
            <person name="Ito T."/>
            <person name="Fujiyama A."/>
            <person name="Inagaki F."/>
            <person name="Takami H."/>
        </authorList>
    </citation>
    <scope>NUCLEOTIDE SEQUENCE</scope>
    <source>
        <strain evidence="1">Expedition CK06-06</strain>
    </source>
</reference>
<feature type="non-terminal residue" evidence="1">
    <location>
        <position position="1"/>
    </location>
</feature>
<dbReference type="AlphaFoldDB" id="X1IYS5"/>
<proteinExistence type="predicted"/>
<gene>
    <name evidence="1" type="ORF">S03H2_63799</name>
</gene>
<comment type="caution">
    <text evidence="1">The sequence shown here is derived from an EMBL/GenBank/DDBJ whole genome shotgun (WGS) entry which is preliminary data.</text>
</comment>
<protein>
    <submittedName>
        <fullName evidence="1">Uncharacterized protein</fullName>
    </submittedName>
</protein>
<evidence type="ECO:0000313" key="1">
    <source>
        <dbReference type="EMBL" id="GAH87596.1"/>
    </source>
</evidence>
<accession>X1IYS5</accession>
<name>X1IYS5_9ZZZZ</name>
<sequence>EPKYSPIMQGGTYHEFEREDVMPVKQLTEFLNRLEEVDARAFLTSIGWLSQSLRLSEPAAKFLFGILAIESLATYIEKESLDDSAFNKLRSAQLTKKQRKEQRQACIRDVMAQFLDTNPEKAVSTAYSDCIGGIKQRIQAHLVNIFCEDKEPVDLLFNLRVDGKTLYELRNEIAHGRVDALSEAQREAIFARAWDVERTARKYILKVLEIVTGHELAECEIL</sequence>
<dbReference type="EMBL" id="BARU01041370">
    <property type="protein sequence ID" value="GAH87596.1"/>
    <property type="molecule type" value="Genomic_DNA"/>
</dbReference>
<feature type="non-terminal residue" evidence="1">
    <location>
        <position position="222"/>
    </location>
</feature>
<organism evidence="1">
    <name type="scientific">marine sediment metagenome</name>
    <dbReference type="NCBI Taxonomy" id="412755"/>
    <lineage>
        <taxon>unclassified sequences</taxon>
        <taxon>metagenomes</taxon>
        <taxon>ecological metagenomes</taxon>
    </lineage>
</organism>